<dbReference type="EMBL" id="KB637821">
    <property type="protein sequence ID" value="EMS14946.1"/>
    <property type="molecule type" value="Genomic_DNA"/>
</dbReference>
<keyword evidence="1" id="KW-0812">Transmembrane</keyword>
<name>M7WAL2_ENTHI</name>
<reference evidence="2 3" key="1">
    <citation type="submission" date="2013-01" db="EMBL/GenBank/DDBJ databases">
        <authorList>
            <person name="Inman J."/>
            <person name="Zafar N."/>
            <person name="Lorenzi H."/>
            <person name="Caler E."/>
        </authorList>
    </citation>
    <scope>NUCLEOTIDE SEQUENCE [LARGE SCALE GENOMIC DNA]</scope>
    <source>
        <strain evidence="2 3">HM-3:IMSS</strain>
    </source>
</reference>
<keyword evidence="1" id="KW-1133">Transmembrane helix</keyword>
<evidence type="ECO:0000313" key="3">
    <source>
        <dbReference type="Proteomes" id="UP000030780"/>
    </source>
</evidence>
<protein>
    <submittedName>
        <fullName evidence="2">Uncharacterized protein</fullName>
    </submittedName>
</protein>
<proteinExistence type="predicted"/>
<dbReference type="Proteomes" id="UP000030780">
    <property type="component" value="Unassembled WGS sequence"/>
</dbReference>
<evidence type="ECO:0000313" key="2">
    <source>
        <dbReference type="EMBL" id="EMS14946.1"/>
    </source>
</evidence>
<dbReference type="VEuPathDB" id="AmoebaDB:KM1_296870"/>
<sequence length="33" mass="4064">MTLKMLYFSFYCVSFILLVFILFHLNIFLIFLL</sequence>
<feature type="transmembrane region" description="Helical" evidence="1">
    <location>
        <begin position="6"/>
        <end position="32"/>
    </location>
</feature>
<gene>
    <name evidence="2" type="ORF">KM1_296870</name>
</gene>
<dbReference type="AlphaFoldDB" id="M7WAL2"/>
<organism evidence="2 3">
    <name type="scientific">Entamoeba histolytica HM-3:IMSS</name>
    <dbReference type="NCBI Taxonomy" id="885315"/>
    <lineage>
        <taxon>Eukaryota</taxon>
        <taxon>Amoebozoa</taxon>
        <taxon>Evosea</taxon>
        <taxon>Archamoebae</taxon>
        <taxon>Mastigamoebida</taxon>
        <taxon>Entamoebidae</taxon>
        <taxon>Entamoeba</taxon>
    </lineage>
</organism>
<evidence type="ECO:0000256" key="1">
    <source>
        <dbReference type="SAM" id="Phobius"/>
    </source>
</evidence>
<keyword evidence="1" id="KW-0472">Membrane</keyword>
<accession>M7WAL2</accession>